<proteinExistence type="predicted"/>
<evidence type="ECO:0000256" key="4">
    <source>
        <dbReference type="ARBA" id="ARBA00023002"/>
    </source>
</evidence>
<dbReference type="InterPro" id="IPR012675">
    <property type="entry name" value="Beta-grasp_dom_sf"/>
</dbReference>
<dbReference type="RefSeq" id="WP_113935032.1">
    <property type="nucleotide sequence ID" value="NZ_JACCEU010000013.1"/>
</dbReference>
<comment type="caution">
    <text evidence="9">The sequence shown here is derived from an EMBL/GenBank/DDBJ whole genome shotgun (WGS) entry which is preliminary data.</text>
</comment>
<dbReference type="CDD" id="cd00207">
    <property type="entry name" value="fer2"/>
    <property type="match status" value="1"/>
</dbReference>
<dbReference type="Pfam" id="PF00111">
    <property type="entry name" value="Fer2"/>
    <property type="match status" value="1"/>
</dbReference>
<dbReference type="Proteomes" id="UP000253628">
    <property type="component" value="Unassembled WGS sequence"/>
</dbReference>
<dbReference type="PROSITE" id="PS51384">
    <property type="entry name" value="FAD_FR"/>
    <property type="match status" value="1"/>
</dbReference>
<dbReference type="PROSITE" id="PS00197">
    <property type="entry name" value="2FE2S_FER_1"/>
    <property type="match status" value="1"/>
</dbReference>
<evidence type="ECO:0000256" key="3">
    <source>
        <dbReference type="ARBA" id="ARBA00022723"/>
    </source>
</evidence>
<dbReference type="SUPFAM" id="SSF63380">
    <property type="entry name" value="Riboflavin synthase domain-like"/>
    <property type="match status" value="1"/>
</dbReference>
<dbReference type="InterPro" id="IPR039261">
    <property type="entry name" value="FNR_nucleotide-bd"/>
</dbReference>
<dbReference type="Gene3D" id="2.40.30.10">
    <property type="entry name" value="Translation factors"/>
    <property type="match status" value="1"/>
</dbReference>
<dbReference type="Gene3D" id="3.10.20.30">
    <property type="match status" value="1"/>
</dbReference>
<keyword evidence="5" id="KW-0408">Iron</keyword>
<evidence type="ECO:0000256" key="2">
    <source>
        <dbReference type="ARBA" id="ARBA00022714"/>
    </source>
</evidence>
<keyword evidence="4" id="KW-0560">Oxidoreductase</keyword>
<dbReference type="CDD" id="cd06185">
    <property type="entry name" value="PDR_like"/>
    <property type="match status" value="1"/>
</dbReference>
<dbReference type="PANTHER" id="PTHR47354">
    <property type="entry name" value="NADH OXIDOREDUCTASE HCR"/>
    <property type="match status" value="1"/>
</dbReference>
<dbReference type="SUPFAM" id="SSF54292">
    <property type="entry name" value="2Fe-2S ferredoxin-like"/>
    <property type="match status" value="1"/>
</dbReference>
<dbReference type="InterPro" id="IPR036010">
    <property type="entry name" value="2Fe-2S_ferredoxin-like_sf"/>
</dbReference>
<dbReference type="InterPro" id="IPR006058">
    <property type="entry name" value="2Fe2S_fd_BS"/>
</dbReference>
<sequence length="321" mass="34621">MTTAIQNLIVHEVSKAAEDVLVYQLAASGGADLAPWEPGAHIDIHTPSGLIRQYSLCGQPSDRKQYQIAVLIERNGRGGSIEIHEKLTVGTSVKVSIPRNHFPLRPAQKYIFVGGGIGITPLLPMIDAAQQSGAAWSLVYGGRNTASMAFADALGRLHGETVTLVPQDVKGMIDIKQIVEQAESDVAVYACGPGAMLTELETQFEQAGKRTQLFIERFGVDEQKKLIESAGESQGFQIELAQRGLTLDVPADKTLKEVLLGAGIDVPFSCEEGYCGSCETKVLEGVPEHHCSVLTDEEKEQGEYMMVCVGRSKSAKLVLDL</sequence>
<protein>
    <submittedName>
        <fullName evidence="9">Ferredoxin-NADP reductase</fullName>
    </submittedName>
</protein>
<keyword evidence="10" id="KW-1185">Reference proteome</keyword>
<dbReference type="AlphaFoldDB" id="A0A366H323"/>
<dbReference type="Gene3D" id="3.40.50.80">
    <property type="entry name" value="Nucleotide-binding domain of ferredoxin-NADP reductase (FNR) module"/>
    <property type="match status" value="1"/>
</dbReference>
<dbReference type="GO" id="GO:0016491">
    <property type="term" value="F:oxidoreductase activity"/>
    <property type="evidence" value="ECO:0007669"/>
    <property type="project" value="UniProtKB-KW"/>
</dbReference>
<organism evidence="9 10">
    <name type="scientific">Eoetvoesiella caeni</name>
    <dbReference type="NCBI Taxonomy" id="645616"/>
    <lineage>
        <taxon>Bacteria</taxon>
        <taxon>Pseudomonadati</taxon>
        <taxon>Pseudomonadota</taxon>
        <taxon>Betaproteobacteria</taxon>
        <taxon>Burkholderiales</taxon>
        <taxon>Alcaligenaceae</taxon>
        <taxon>Eoetvoesiella</taxon>
    </lineage>
</organism>
<dbReference type="GO" id="GO:0046872">
    <property type="term" value="F:metal ion binding"/>
    <property type="evidence" value="ECO:0007669"/>
    <property type="project" value="UniProtKB-KW"/>
</dbReference>
<evidence type="ECO:0000256" key="6">
    <source>
        <dbReference type="ARBA" id="ARBA00023014"/>
    </source>
</evidence>
<evidence type="ECO:0000313" key="10">
    <source>
        <dbReference type="Proteomes" id="UP000253628"/>
    </source>
</evidence>
<dbReference type="GO" id="GO:0051537">
    <property type="term" value="F:2 iron, 2 sulfur cluster binding"/>
    <property type="evidence" value="ECO:0007669"/>
    <property type="project" value="UniProtKB-KW"/>
</dbReference>
<feature type="domain" description="2Fe-2S ferredoxin-type" evidence="7">
    <location>
        <begin position="236"/>
        <end position="321"/>
    </location>
</feature>
<evidence type="ECO:0000259" key="7">
    <source>
        <dbReference type="PROSITE" id="PS51085"/>
    </source>
</evidence>
<gene>
    <name evidence="9" type="ORF">DFR37_11754</name>
</gene>
<keyword evidence="6" id="KW-0411">Iron-sulfur</keyword>
<dbReference type="PRINTS" id="PR00409">
    <property type="entry name" value="PHDIOXRDTASE"/>
</dbReference>
<dbReference type="InterPro" id="IPR050415">
    <property type="entry name" value="MRET"/>
</dbReference>
<dbReference type="InterPro" id="IPR001041">
    <property type="entry name" value="2Fe-2S_ferredoxin-type"/>
</dbReference>
<dbReference type="InterPro" id="IPR001433">
    <property type="entry name" value="OxRdtase_FAD/NAD-bd"/>
</dbReference>
<evidence type="ECO:0000259" key="8">
    <source>
        <dbReference type="PROSITE" id="PS51384"/>
    </source>
</evidence>
<dbReference type="OrthoDB" id="544091at2"/>
<dbReference type="EMBL" id="QNRQ01000017">
    <property type="protein sequence ID" value="RBP35450.1"/>
    <property type="molecule type" value="Genomic_DNA"/>
</dbReference>
<dbReference type="PROSITE" id="PS51085">
    <property type="entry name" value="2FE2S_FER_2"/>
    <property type="match status" value="1"/>
</dbReference>
<reference evidence="9 10" key="1">
    <citation type="submission" date="2018-06" db="EMBL/GenBank/DDBJ databases">
        <title>Genomic Encyclopedia of Type Strains, Phase IV (KMG-IV): sequencing the most valuable type-strain genomes for metagenomic binning, comparative biology and taxonomic classification.</title>
        <authorList>
            <person name="Goeker M."/>
        </authorList>
    </citation>
    <scope>NUCLEOTIDE SEQUENCE [LARGE SCALE GENOMIC DNA]</scope>
    <source>
        <strain evidence="9 10">DSM 25520</strain>
    </source>
</reference>
<dbReference type="InterPro" id="IPR017938">
    <property type="entry name" value="Riboflavin_synthase-like_b-brl"/>
</dbReference>
<name>A0A366H323_9BURK</name>
<dbReference type="SUPFAM" id="SSF52343">
    <property type="entry name" value="Ferredoxin reductase-like, C-terminal NADP-linked domain"/>
    <property type="match status" value="1"/>
</dbReference>
<dbReference type="Pfam" id="PF00175">
    <property type="entry name" value="NAD_binding_1"/>
    <property type="match status" value="1"/>
</dbReference>
<keyword evidence="3" id="KW-0479">Metal-binding</keyword>
<evidence type="ECO:0000256" key="1">
    <source>
        <dbReference type="ARBA" id="ARBA00022630"/>
    </source>
</evidence>
<dbReference type="PANTHER" id="PTHR47354:SF1">
    <property type="entry name" value="CARNITINE MONOOXYGENASE REDUCTASE SUBUNIT"/>
    <property type="match status" value="1"/>
</dbReference>
<keyword evidence="2" id="KW-0001">2Fe-2S</keyword>
<evidence type="ECO:0000313" key="9">
    <source>
        <dbReference type="EMBL" id="RBP35450.1"/>
    </source>
</evidence>
<accession>A0A366H323</accession>
<dbReference type="InterPro" id="IPR017927">
    <property type="entry name" value="FAD-bd_FR_type"/>
</dbReference>
<feature type="domain" description="FAD-binding FR-type" evidence="8">
    <location>
        <begin position="3"/>
        <end position="105"/>
    </location>
</feature>
<keyword evidence="1" id="KW-0285">Flavoprotein</keyword>
<evidence type="ECO:0000256" key="5">
    <source>
        <dbReference type="ARBA" id="ARBA00023004"/>
    </source>
</evidence>